<sequence>MRQIACTFLVDGSGALLLQLRDGNTTYYPHVWGLPGGSVEAGETPAEAAERELWEETSLRLSTPLTLFATQPLEEEGRVKHYFYAPTTARQADVVLGEGAAMVFVPAAEVPGREFTPGTADMIDRFLASAAYSALRARGGDAA</sequence>
<evidence type="ECO:0000259" key="3">
    <source>
        <dbReference type="PROSITE" id="PS51462"/>
    </source>
</evidence>
<name>A0A7W7CZS7_9ACTN</name>
<dbReference type="InterPro" id="IPR015797">
    <property type="entry name" value="NUDIX_hydrolase-like_dom_sf"/>
</dbReference>
<dbReference type="InterPro" id="IPR000086">
    <property type="entry name" value="NUDIX_hydrolase_dom"/>
</dbReference>
<dbReference type="Proteomes" id="UP000542742">
    <property type="component" value="Unassembled WGS sequence"/>
</dbReference>
<feature type="domain" description="Nudix hydrolase" evidence="3">
    <location>
        <begin position="1"/>
        <end position="128"/>
    </location>
</feature>
<evidence type="ECO:0000256" key="2">
    <source>
        <dbReference type="ARBA" id="ARBA00022801"/>
    </source>
</evidence>
<organism evidence="4 5">
    <name type="scientific">Paractinoplanes abujensis</name>
    <dbReference type="NCBI Taxonomy" id="882441"/>
    <lineage>
        <taxon>Bacteria</taxon>
        <taxon>Bacillati</taxon>
        <taxon>Actinomycetota</taxon>
        <taxon>Actinomycetes</taxon>
        <taxon>Micromonosporales</taxon>
        <taxon>Micromonosporaceae</taxon>
        <taxon>Paractinoplanes</taxon>
    </lineage>
</organism>
<dbReference type="GO" id="GO:0016787">
    <property type="term" value="F:hydrolase activity"/>
    <property type="evidence" value="ECO:0007669"/>
    <property type="project" value="UniProtKB-KW"/>
</dbReference>
<comment type="cofactor">
    <cofactor evidence="1">
        <name>Mg(2+)</name>
        <dbReference type="ChEBI" id="CHEBI:18420"/>
    </cofactor>
</comment>
<comment type="caution">
    <text evidence="4">The sequence shown here is derived from an EMBL/GenBank/DDBJ whole genome shotgun (WGS) entry which is preliminary data.</text>
</comment>
<dbReference type="AlphaFoldDB" id="A0A7W7CZS7"/>
<proteinExistence type="predicted"/>
<dbReference type="PANTHER" id="PTHR43046">
    <property type="entry name" value="GDP-MANNOSE MANNOSYL HYDROLASE"/>
    <property type="match status" value="1"/>
</dbReference>
<dbReference type="Pfam" id="PF00293">
    <property type="entry name" value="NUDIX"/>
    <property type="match status" value="1"/>
</dbReference>
<dbReference type="RefSeq" id="WP_184954756.1">
    <property type="nucleotide sequence ID" value="NZ_BOMC01000022.1"/>
</dbReference>
<dbReference type="Gene3D" id="3.90.79.10">
    <property type="entry name" value="Nucleoside Triphosphate Pyrophosphohydrolase"/>
    <property type="match status" value="1"/>
</dbReference>
<protein>
    <submittedName>
        <fullName evidence="4">8-oxo-dGTP pyrophosphatase MutT (NUDIX family)</fullName>
    </submittedName>
</protein>
<evidence type="ECO:0000256" key="1">
    <source>
        <dbReference type="ARBA" id="ARBA00001946"/>
    </source>
</evidence>
<evidence type="ECO:0000313" key="5">
    <source>
        <dbReference type="Proteomes" id="UP000542742"/>
    </source>
</evidence>
<dbReference type="EMBL" id="JACHMF010000001">
    <property type="protein sequence ID" value="MBB4696530.1"/>
    <property type="molecule type" value="Genomic_DNA"/>
</dbReference>
<dbReference type="CDD" id="cd18882">
    <property type="entry name" value="NUDIX_Hydrolase"/>
    <property type="match status" value="1"/>
</dbReference>
<keyword evidence="5" id="KW-1185">Reference proteome</keyword>
<accession>A0A7W7CZS7</accession>
<dbReference type="SUPFAM" id="SSF55811">
    <property type="entry name" value="Nudix"/>
    <property type="match status" value="1"/>
</dbReference>
<keyword evidence="2" id="KW-0378">Hydrolase</keyword>
<dbReference type="PROSITE" id="PS51462">
    <property type="entry name" value="NUDIX"/>
    <property type="match status" value="1"/>
</dbReference>
<dbReference type="PRINTS" id="PR00502">
    <property type="entry name" value="NUDIXFAMILY"/>
</dbReference>
<dbReference type="InterPro" id="IPR020476">
    <property type="entry name" value="Nudix_hydrolase"/>
</dbReference>
<dbReference type="PANTHER" id="PTHR43046:SF2">
    <property type="entry name" value="8-OXO-DGTP DIPHOSPHATASE-RELATED"/>
    <property type="match status" value="1"/>
</dbReference>
<reference evidence="4 5" key="1">
    <citation type="submission" date="2020-08" db="EMBL/GenBank/DDBJ databases">
        <title>Sequencing the genomes of 1000 actinobacteria strains.</title>
        <authorList>
            <person name="Klenk H.-P."/>
        </authorList>
    </citation>
    <scope>NUCLEOTIDE SEQUENCE [LARGE SCALE GENOMIC DNA]</scope>
    <source>
        <strain evidence="4 5">DSM 45518</strain>
    </source>
</reference>
<gene>
    <name evidence="4" type="ORF">BKA14_006678</name>
</gene>
<evidence type="ECO:0000313" key="4">
    <source>
        <dbReference type="EMBL" id="MBB4696530.1"/>
    </source>
</evidence>